<evidence type="ECO:0000313" key="4">
    <source>
        <dbReference type="EMBL" id="CAH8306180.1"/>
    </source>
</evidence>
<proteinExistence type="predicted"/>
<dbReference type="PANTHER" id="PTHR46691">
    <property type="entry name" value="HIGH MOBILITY GROUP B PROTEIN 9"/>
    <property type="match status" value="1"/>
</dbReference>
<keyword evidence="1" id="KW-0238">DNA-binding</keyword>
<evidence type="ECO:0000256" key="1">
    <source>
        <dbReference type="PROSITE-ProRule" id="PRU00267"/>
    </source>
</evidence>
<gene>
    <name evidence="4" type="ORF">ERUC_LOCUS4307</name>
</gene>
<evidence type="ECO:0000259" key="2">
    <source>
        <dbReference type="PROSITE" id="PS50118"/>
    </source>
</evidence>
<dbReference type="Proteomes" id="UP001642260">
    <property type="component" value="Unassembled WGS sequence"/>
</dbReference>
<sequence length="304" mass="34099">MSTDETLTDSQLQLVPAYGSSSDGESSGPASYADLVRNPVLFWIKLGAFLEVLGKTLVYPTVCGESLDLYQLFVQVTARGGLEKVMENRKAKEVIGTFNFKKPTTNAAYIVRRNYLSMLFEFEHVYYHKKPLSSFWDRVLKFCIVKLAGSQVLPLGSKIKGVIDGKFDKGYFVTMKMGSQVLTGVIYHSFPPETPPRPKKKAKLSHVDSLRPKSHRCGYNFFFSEEYHRLKAAYAGQERSLIKEIGNKWRNLSLADREVYQVKGAKDLERYKSDMAAYKSFAASYEAGSVNAASDDAVAEADDL</sequence>
<dbReference type="SUPFAM" id="SSF46774">
    <property type="entry name" value="ARID-like"/>
    <property type="match status" value="1"/>
</dbReference>
<dbReference type="Gene3D" id="1.10.150.60">
    <property type="entry name" value="ARID DNA-binding domain"/>
    <property type="match status" value="1"/>
</dbReference>
<dbReference type="SMART" id="SM00501">
    <property type="entry name" value="BRIGHT"/>
    <property type="match status" value="1"/>
</dbReference>
<dbReference type="InterPro" id="IPR036910">
    <property type="entry name" value="HMG_box_dom_sf"/>
</dbReference>
<dbReference type="PROSITE" id="PS50118">
    <property type="entry name" value="HMG_BOX_2"/>
    <property type="match status" value="1"/>
</dbReference>
<evidence type="ECO:0000313" key="5">
    <source>
        <dbReference type="Proteomes" id="UP001642260"/>
    </source>
</evidence>
<comment type="caution">
    <text evidence="4">The sequence shown here is derived from an EMBL/GenBank/DDBJ whole genome shotgun (WGS) entry which is preliminary data.</text>
</comment>
<organism evidence="4 5">
    <name type="scientific">Eruca vesicaria subsp. sativa</name>
    <name type="common">Garden rocket</name>
    <name type="synonym">Eruca sativa</name>
    <dbReference type="NCBI Taxonomy" id="29727"/>
    <lineage>
        <taxon>Eukaryota</taxon>
        <taxon>Viridiplantae</taxon>
        <taxon>Streptophyta</taxon>
        <taxon>Embryophyta</taxon>
        <taxon>Tracheophyta</taxon>
        <taxon>Spermatophyta</taxon>
        <taxon>Magnoliopsida</taxon>
        <taxon>eudicotyledons</taxon>
        <taxon>Gunneridae</taxon>
        <taxon>Pentapetalae</taxon>
        <taxon>rosids</taxon>
        <taxon>malvids</taxon>
        <taxon>Brassicales</taxon>
        <taxon>Brassicaceae</taxon>
        <taxon>Brassiceae</taxon>
        <taxon>Eruca</taxon>
    </lineage>
</organism>
<dbReference type="Pfam" id="PF01388">
    <property type="entry name" value="ARID"/>
    <property type="match status" value="1"/>
</dbReference>
<dbReference type="InterPro" id="IPR001606">
    <property type="entry name" value="ARID_dom"/>
</dbReference>
<dbReference type="SUPFAM" id="SSF47095">
    <property type="entry name" value="HMG-box"/>
    <property type="match status" value="1"/>
</dbReference>
<dbReference type="SMART" id="SM00398">
    <property type="entry name" value="HMG"/>
    <property type="match status" value="1"/>
</dbReference>
<feature type="domain" description="HMG box" evidence="2">
    <location>
        <begin position="212"/>
        <end position="279"/>
    </location>
</feature>
<dbReference type="Pfam" id="PF00505">
    <property type="entry name" value="HMG_box"/>
    <property type="match status" value="1"/>
</dbReference>
<dbReference type="Gene3D" id="1.10.30.10">
    <property type="entry name" value="High mobility group box domain"/>
    <property type="match status" value="1"/>
</dbReference>
<keyword evidence="1" id="KW-0539">Nucleus</keyword>
<feature type="DNA-binding region" description="HMG box" evidence="1">
    <location>
        <begin position="212"/>
        <end position="279"/>
    </location>
</feature>
<feature type="domain" description="ARID" evidence="3">
    <location>
        <begin position="36"/>
        <end position="127"/>
    </location>
</feature>
<dbReference type="GO" id="GO:0003677">
    <property type="term" value="F:DNA binding"/>
    <property type="evidence" value="ECO:0007669"/>
    <property type="project" value="UniProtKB-UniRule"/>
</dbReference>
<protein>
    <submittedName>
        <fullName evidence="4">Uncharacterized protein</fullName>
    </submittedName>
</protein>
<dbReference type="SMART" id="SM01014">
    <property type="entry name" value="ARID"/>
    <property type="match status" value="1"/>
</dbReference>
<accession>A0ABC8IY78</accession>
<dbReference type="PANTHER" id="PTHR46691:SF9">
    <property type="entry name" value="HMG BOX DOMAIN-CONTAINING PROTEIN"/>
    <property type="match status" value="1"/>
</dbReference>
<dbReference type="InterPro" id="IPR036431">
    <property type="entry name" value="ARID_dom_sf"/>
</dbReference>
<dbReference type="EMBL" id="CAKOAT010064043">
    <property type="protein sequence ID" value="CAH8306180.1"/>
    <property type="molecule type" value="Genomic_DNA"/>
</dbReference>
<keyword evidence="5" id="KW-1185">Reference proteome</keyword>
<name>A0ABC8IY78_ERUVS</name>
<evidence type="ECO:0000259" key="3">
    <source>
        <dbReference type="PROSITE" id="PS51011"/>
    </source>
</evidence>
<dbReference type="GO" id="GO:0005634">
    <property type="term" value="C:nucleus"/>
    <property type="evidence" value="ECO:0007669"/>
    <property type="project" value="UniProtKB-UniRule"/>
</dbReference>
<dbReference type="CDD" id="cd22009">
    <property type="entry name" value="HMG-box_AtHMGB9-like"/>
    <property type="match status" value="1"/>
</dbReference>
<dbReference type="InterPro" id="IPR009071">
    <property type="entry name" value="HMG_box_dom"/>
</dbReference>
<dbReference type="PROSITE" id="PS51011">
    <property type="entry name" value="ARID"/>
    <property type="match status" value="1"/>
</dbReference>
<reference evidence="4 5" key="1">
    <citation type="submission" date="2022-03" db="EMBL/GenBank/DDBJ databases">
        <authorList>
            <person name="Macdonald S."/>
            <person name="Ahmed S."/>
            <person name="Newling K."/>
        </authorList>
    </citation>
    <scope>NUCLEOTIDE SEQUENCE [LARGE SCALE GENOMIC DNA]</scope>
</reference>
<dbReference type="AlphaFoldDB" id="A0ABC8IY78"/>